<evidence type="ECO:0000313" key="3">
    <source>
        <dbReference type="Proteomes" id="UP000033695"/>
    </source>
</evidence>
<comment type="caution">
    <text evidence="2">The sequence shown here is derived from an EMBL/GenBank/DDBJ whole genome shotgun (WGS) entry which is preliminary data.</text>
</comment>
<dbReference type="RefSeq" id="WP_045923236.1">
    <property type="nucleotide sequence ID" value="NZ_JBHTHW010000005.1"/>
</dbReference>
<sequence length="256" mass="28594">MTKLSQVLKVTLREQLRMLTKTFLFYLLVVLVSFILSMFSGAARKVWPASLLANIAGWSALFMIVYFIRLALSSKNFMKSNRFRLIPVATSKLYIANLLTILLGSIYVEVIHFILLMLSLVVAFFVIPGAVINGFDYRVLLNGDFISGSSGSLLLGLLSPILIIILFHLIDFTSSLILNYIPGGAQKLVKVIIYILVMVIAVYVISDIVNLIYLMFAGNFLNDLNLIWINMTLVGLGLIIFSGINIMLLKKVETVF</sequence>
<keyword evidence="1" id="KW-0812">Transmembrane</keyword>
<name>A0A0F4KNU5_9LACO</name>
<dbReference type="PATRIC" id="fig|1218508.4.peg.1399"/>
<keyword evidence="1" id="KW-0472">Membrane</keyword>
<feature type="transmembrane region" description="Helical" evidence="1">
    <location>
        <begin position="49"/>
        <end position="72"/>
    </location>
</feature>
<keyword evidence="1" id="KW-1133">Transmembrane helix</keyword>
<organism evidence="2 3">
    <name type="scientific">Bombilactobacillus mellis</name>
    <dbReference type="NCBI Taxonomy" id="1218508"/>
    <lineage>
        <taxon>Bacteria</taxon>
        <taxon>Bacillati</taxon>
        <taxon>Bacillota</taxon>
        <taxon>Bacilli</taxon>
        <taxon>Lactobacillales</taxon>
        <taxon>Lactobacillaceae</taxon>
        <taxon>Bombilactobacillus</taxon>
    </lineage>
</organism>
<gene>
    <name evidence="2" type="ORF">JG29_14070</name>
</gene>
<feature type="transmembrane region" description="Helical" evidence="1">
    <location>
        <begin position="23"/>
        <end position="43"/>
    </location>
</feature>
<keyword evidence="3" id="KW-1185">Reference proteome</keyword>
<dbReference type="EMBL" id="JXBZ01000009">
    <property type="protein sequence ID" value="KJY48347.1"/>
    <property type="molecule type" value="Genomic_DNA"/>
</dbReference>
<dbReference type="OrthoDB" id="2248033at2"/>
<protein>
    <submittedName>
        <fullName evidence="2">Uncharacterized protein</fullName>
    </submittedName>
</protein>
<feature type="transmembrane region" description="Helical" evidence="1">
    <location>
        <begin position="227"/>
        <end position="249"/>
    </location>
</feature>
<reference evidence="2 3" key="1">
    <citation type="submission" date="2014-12" db="EMBL/GenBank/DDBJ databases">
        <title>Comparative genomics of the lactic acid bacteria isolated from the honey bee gut.</title>
        <authorList>
            <person name="Ellegaard K.M."/>
            <person name="Tamarit D."/>
            <person name="Javelind E."/>
            <person name="Olofsson T."/>
            <person name="Andersson S.G."/>
            <person name="Vasquez A."/>
        </authorList>
    </citation>
    <scope>NUCLEOTIDE SEQUENCE [LARGE SCALE GENOMIC DNA]</scope>
    <source>
        <strain evidence="2 3">Hon2</strain>
    </source>
</reference>
<dbReference type="Proteomes" id="UP000033695">
    <property type="component" value="Unassembled WGS sequence"/>
</dbReference>
<dbReference type="HOGENOM" id="CLU_1068706_0_0_9"/>
<dbReference type="AlphaFoldDB" id="A0A0F4KNU5"/>
<feature type="transmembrane region" description="Helical" evidence="1">
    <location>
        <begin position="191"/>
        <end position="215"/>
    </location>
</feature>
<feature type="transmembrane region" description="Helical" evidence="1">
    <location>
        <begin position="93"/>
        <end position="126"/>
    </location>
</feature>
<evidence type="ECO:0000256" key="1">
    <source>
        <dbReference type="SAM" id="Phobius"/>
    </source>
</evidence>
<evidence type="ECO:0000313" key="2">
    <source>
        <dbReference type="EMBL" id="KJY48347.1"/>
    </source>
</evidence>
<feature type="transmembrane region" description="Helical" evidence="1">
    <location>
        <begin position="146"/>
        <end position="170"/>
    </location>
</feature>
<proteinExistence type="predicted"/>
<accession>A0A0F4KNU5</accession>
<dbReference type="STRING" id="1218508.JG29_14070"/>